<dbReference type="Proteomes" id="UP000033163">
    <property type="component" value="Chromosome I"/>
</dbReference>
<dbReference type="Pfam" id="PF00561">
    <property type="entry name" value="Abhydrolase_1"/>
    <property type="match status" value="1"/>
</dbReference>
<dbReference type="STRING" id="483937.AMQ84_22640"/>
<gene>
    <name evidence="2" type="ORF">PRIO_1489</name>
</gene>
<dbReference type="PRINTS" id="PR00111">
    <property type="entry name" value="ABHYDROLASE"/>
</dbReference>
<evidence type="ECO:0000313" key="2">
    <source>
        <dbReference type="EMBL" id="CQR53663.1"/>
    </source>
</evidence>
<accession>A0A0E4H8X9</accession>
<dbReference type="InterPro" id="IPR050266">
    <property type="entry name" value="AB_hydrolase_sf"/>
</dbReference>
<feature type="domain" description="AB hydrolase-1" evidence="1">
    <location>
        <begin position="19"/>
        <end position="253"/>
    </location>
</feature>
<dbReference type="InterPro" id="IPR000073">
    <property type="entry name" value="AB_hydrolase_1"/>
</dbReference>
<dbReference type="SUPFAM" id="SSF53474">
    <property type="entry name" value="alpha/beta-Hydrolases"/>
    <property type="match status" value="1"/>
</dbReference>
<dbReference type="HOGENOM" id="CLU_088923_0_0_9"/>
<dbReference type="PANTHER" id="PTHR43798:SF6">
    <property type="entry name" value="HYDROLASE, PUTATIVE (AFU_ORTHOLOGUE AFUA_4G13070)-RELATED"/>
    <property type="match status" value="1"/>
</dbReference>
<dbReference type="KEGG" id="pri:PRIO_1489"/>
<evidence type="ECO:0000259" key="1">
    <source>
        <dbReference type="Pfam" id="PF00561"/>
    </source>
</evidence>
<dbReference type="Gene3D" id="3.40.50.1820">
    <property type="entry name" value="alpha/beta hydrolase"/>
    <property type="match status" value="1"/>
</dbReference>
<dbReference type="EMBL" id="LN831776">
    <property type="protein sequence ID" value="CQR53663.1"/>
    <property type="molecule type" value="Genomic_DNA"/>
</dbReference>
<keyword evidence="2" id="KW-0378">Hydrolase</keyword>
<evidence type="ECO:0000313" key="3">
    <source>
        <dbReference type="Proteomes" id="UP000033163"/>
    </source>
</evidence>
<dbReference type="InterPro" id="IPR029058">
    <property type="entry name" value="AB_hydrolase_fold"/>
</dbReference>
<dbReference type="AlphaFoldDB" id="A0A0E4H8X9"/>
<dbReference type="PANTHER" id="PTHR43798">
    <property type="entry name" value="MONOACYLGLYCEROL LIPASE"/>
    <property type="match status" value="1"/>
</dbReference>
<dbReference type="GO" id="GO:0016787">
    <property type="term" value="F:hydrolase activity"/>
    <property type="evidence" value="ECO:0007669"/>
    <property type="project" value="UniProtKB-KW"/>
</dbReference>
<dbReference type="PATRIC" id="fig|1073571.4.peg.1553"/>
<reference evidence="3" key="1">
    <citation type="submission" date="2015-03" db="EMBL/GenBank/DDBJ databases">
        <authorList>
            <person name="Wibberg D."/>
        </authorList>
    </citation>
    <scope>NUCLEOTIDE SEQUENCE [LARGE SCALE GENOMIC DNA]</scope>
</reference>
<sequence>MLYSDNYITFNYEEAGEGKPMLILHGNGPDHRMMMSCMEPLFSSQDQYRRIYVDLPGMGMSPAAEWIRSSDDMLRAVKMMIEALIPNERFLLVGQSYGGYLARGLLGEYAELIDGLFLLCPCVIAESSKRELPPHQVMVQDAELLKELSAADREEFISIAVVQDRTVWERFSREILCGLQLADEAFMERIKADGGYPFSFEADAIAPFEKPSLIITGRQDSMTGYKDVWKLLDFLPHATFAVLDRAGHNLHLEQEELFKAMAKEWLSRVSNET</sequence>
<name>A0A0E4H8X9_9BACL</name>
<organism evidence="2 3">
    <name type="scientific">Paenibacillus riograndensis SBR5</name>
    <dbReference type="NCBI Taxonomy" id="1073571"/>
    <lineage>
        <taxon>Bacteria</taxon>
        <taxon>Bacillati</taxon>
        <taxon>Bacillota</taxon>
        <taxon>Bacilli</taxon>
        <taxon>Bacillales</taxon>
        <taxon>Paenibacillaceae</taxon>
        <taxon>Paenibacillus</taxon>
        <taxon>Paenibacillus sonchi group</taxon>
    </lineage>
</organism>
<proteinExistence type="predicted"/>
<dbReference type="RefSeq" id="WP_020428320.1">
    <property type="nucleotide sequence ID" value="NZ_AGBD01000608.1"/>
</dbReference>
<protein>
    <submittedName>
        <fullName evidence="2">Alpha/beta hydrolase fold protein</fullName>
    </submittedName>
</protein>